<accession>A0A167H6B8</accession>
<dbReference type="PANTHER" id="PTHR34218:SF4">
    <property type="entry name" value="ACYL-HOMOSERINE LACTONE ACYLASE QUIP"/>
    <property type="match status" value="1"/>
</dbReference>
<keyword evidence="6" id="KW-0479">Metal-binding</keyword>
<comment type="caution">
    <text evidence="7">The sequence shown here is derived from an EMBL/GenBank/DDBJ whole genome shotgun (WGS) entry which is preliminary data.</text>
</comment>
<keyword evidence="6" id="KW-0106">Calcium</keyword>
<evidence type="ECO:0000313" key="8">
    <source>
        <dbReference type="Proteomes" id="UP000076587"/>
    </source>
</evidence>
<evidence type="ECO:0000256" key="3">
    <source>
        <dbReference type="ARBA" id="ARBA00023145"/>
    </source>
</evidence>
<dbReference type="InterPro" id="IPR043147">
    <property type="entry name" value="Penicillin_amidase_A-knob"/>
</dbReference>
<evidence type="ECO:0000256" key="2">
    <source>
        <dbReference type="ARBA" id="ARBA00022801"/>
    </source>
</evidence>
<comment type="subunit">
    <text evidence="4">Heterodimer of an alpha subunit and a beta subunit processed from the same precursor.</text>
</comment>
<dbReference type="GO" id="GO:0017000">
    <property type="term" value="P:antibiotic biosynthetic process"/>
    <property type="evidence" value="ECO:0007669"/>
    <property type="project" value="InterPro"/>
</dbReference>
<protein>
    <recommendedName>
        <fullName evidence="9">Hydrolase</fullName>
    </recommendedName>
</protein>
<dbReference type="AlphaFoldDB" id="A0A167H6B8"/>
<dbReference type="PATRIC" id="fig|1365253.3.peg.627"/>
<dbReference type="InterPro" id="IPR002692">
    <property type="entry name" value="S45"/>
</dbReference>
<evidence type="ECO:0000256" key="1">
    <source>
        <dbReference type="ARBA" id="ARBA00006586"/>
    </source>
</evidence>
<name>A0A167H6B8_9GAMM</name>
<dbReference type="InterPro" id="IPR043146">
    <property type="entry name" value="Penicillin_amidase_N_B-knob"/>
</dbReference>
<feature type="binding site" evidence="6">
    <location>
        <position position="331"/>
    </location>
    <ligand>
        <name>Ca(2+)</name>
        <dbReference type="ChEBI" id="CHEBI:29108"/>
    </ligand>
</feature>
<dbReference type="Gene3D" id="1.10.1400.10">
    <property type="match status" value="1"/>
</dbReference>
<dbReference type="Gene3D" id="1.10.439.10">
    <property type="entry name" value="Penicillin Amidohydrolase, domain 1"/>
    <property type="match status" value="1"/>
</dbReference>
<dbReference type="PIRSF" id="PIRSF001227">
    <property type="entry name" value="Pen_acylase"/>
    <property type="match status" value="1"/>
</dbReference>
<dbReference type="EMBL" id="AUXT01000025">
    <property type="protein sequence ID" value="KZN57681.1"/>
    <property type="molecule type" value="Genomic_DNA"/>
</dbReference>
<dbReference type="PANTHER" id="PTHR34218">
    <property type="entry name" value="PEPTIDASE S45 PENICILLIN AMIDASE"/>
    <property type="match status" value="1"/>
</dbReference>
<reference evidence="7 8" key="1">
    <citation type="submission" date="2013-07" db="EMBL/GenBank/DDBJ databases">
        <title>Comparative Genomic and Metabolomic Analysis of Twelve Strains of Pseudoalteromonas luteoviolacea.</title>
        <authorList>
            <person name="Vynne N.G."/>
            <person name="Mansson M."/>
            <person name="Gram L."/>
        </authorList>
    </citation>
    <scope>NUCLEOTIDE SEQUENCE [LARGE SCALE GENOMIC DNA]</scope>
    <source>
        <strain evidence="7 8">NCIMB 1942</strain>
    </source>
</reference>
<proteinExistence type="inferred from homology"/>
<dbReference type="RefSeq" id="WP_063375641.1">
    <property type="nucleotide sequence ID" value="NZ_AUXT01000025.1"/>
</dbReference>
<evidence type="ECO:0008006" key="9">
    <source>
        <dbReference type="Google" id="ProtNLM"/>
    </source>
</evidence>
<dbReference type="GO" id="GO:0016811">
    <property type="term" value="F:hydrolase activity, acting on carbon-nitrogen (but not peptide) bonds, in linear amides"/>
    <property type="evidence" value="ECO:0007669"/>
    <property type="project" value="InterPro"/>
</dbReference>
<comment type="cofactor">
    <cofactor evidence="6">
        <name>Ca(2+)</name>
        <dbReference type="ChEBI" id="CHEBI:29108"/>
    </cofactor>
    <text evidence="6">Binds 1 Ca(2+) ion per dimer.</text>
</comment>
<evidence type="ECO:0000256" key="6">
    <source>
        <dbReference type="PIRSR" id="PIRSR001227-2"/>
    </source>
</evidence>
<evidence type="ECO:0000313" key="7">
    <source>
        <dbReference type="EMBL" id="KZN57681.1"/>
    </source>
</evidence>
<dbReference type="CDD" id="cd03747">
    <property type="entry name" value="Ntn_PGA_like"/>
    <property type="match status" value="1"/>
</dbReference>
<organism evidence="7 8">
    <name type="scientific">Pseudoalteromonas luteoviolacea NCIMB 1942</name>
    <dbReference type="NCBI Taxonomy" id="1365253"/>
    <lineage>
        <taxon>Bacteria</taxon>
        <taxon>Pseudomonadati</taxon>
        <taxon>Pseudomonadota</taxon>
        <taxon>Gammaproteobacteria</taxon>
        <taxon>Alteromonadales</taxon>
        <taxon>Pseudoalteromonadaceae</taxon>
        <taxon>Pseudoalteromonas</taxon>
    </lineage>
</organism>
<dbReference type="InterPro" id="IPR029055">
    <property type="entry name" value="Ntn_hydrolases_N"/>
</dbReference>
<gene>
    <name evidence="7" type="ORF">N482_23445</name>
</gene>
<dbReference type="Proteomes" id="UP000076587">
    <property type="component" value="Unassembled WGS sequence"/>
</dbReference>
<feature type="binding site" evidence="6">
    <location>
        <position position="328"/>
    </location>
    <ligand>
        <name>Ca(2+)</name>
        <dbReference type="ChEBI" id="CHEBI:29108"/>
    </ligand>
</feature>
<dbReference type="Gene3D" id="3.60.20.10">
    <property type="entry name" value="Glutamine Phosphoribosylpyrophosphate, subunit 1, domain 1"/>
    <property type="match status" value="1"/>
</dbReference>
<sequence length="770" mass="85402">MLKWLKVLISIVVLAGLALTATIYGVLSLSLPTLDGRGYSDVLHAPTKLSRDKLGHVVITATSRSDVAYAMGYTHGQDRFFQMDLLRRNAAGELSELFGEAALSLDKSMRFHQFRQRSEQIIAAMDSHERTLLENYANGVNDGRAQSGTTSFEYLLLGAEAKPWQPADSMLAIFSMYLDLQADTFERDKALIHLEALYGQDMVDFIIQPSTFQAALDGSQIDRPVVAIPDLPSDIKIAQYRNIKPIPIHGSNNWAVTGDLTATGSAMVSDDMHLGLDVPAVWYRVQLNYNSQAGEKVQVTGVSLPGVPAMVVGSNDHVAWGFTNGYLDTADWVELAEEDETREESQTILLPDGQSHQYDLMVSQFGPVKSINGKKYALQWVAHQPYAVNLNLLRFESAKSVEHVLDAASNVGIPVQNLMVVDSKGSAAWQPTGALPSRVFPNDLAVASARAEAELWQINELNRPRVMNPENGKLWTANSRVMSALDHRRFGDGGYALGARAQQIRDRLMERQAFSEADFNALQLDNEAIFLMPWYNLLTDTLLTAQAQGQDHVQTLVHLENWQGCACSDSVGYTLVKNFRASVIDIVFAKIEQRLQQEGETLSYLTRYFEPALWQLIEKQPESWRNGYDSWQALLEGAHARSKQGLAKKYGSNMADWQWGKVNALMVQHPFSKQMPMLSRFLDMPIIPGFGDTFMPAVQSKGFGASQRFIAQPGHLHKAVMTVAGGQSGHPLSPYYRSGFEAYAEGQLTPLLPGEVVHTIELLPINGEQQ</sequence>
<dbReference type="Pfam" id="PF01804">
    <property type="entry name" value="Penicil_amidase"/>
    <property type="match status" value="1"/>
</dbReference>
<dbReference type="InterPro" id="IPR014395">
    <property type="entry name" value="Pen/GL7ACA/AHL_acylase"/>
</dbReference>
<evidence type="ECO:0000256" key="4">
    <source>
        <dbReference type="ARBA" id="ARBA00038735"/>
    </source>
</evidence>
<evidence type="ECO:0000256" key="5">
    <source>
        <dbReference type="PIRSR" id="PIRSR001227-1"/>
    </source>
</evidence>
<dbReference type="InterPro" id="IPR023343">
    <property type="entry name" value="Penicillin_amidase_dom1"/>
</dbReference>
<keyword evidence="3" id="KW-0865">Zymogen</keyword>
<feature type="active site" description="Nucleophile" evidence="5">
    <location>
        <position position="251"/>
    </location>
</feature>
<dbReference type="SUPFAM" id="SSF56235">
    <property type="entry name" value="N-terminal nucleophile aminohydrolases (Ntn hydrolases)"/>
    <property type="match status" value="1"/>
</dbReference>
<keyword evidence="2" id="KW-0378">Hydrolase</keyword>
<dbReference type="Gene3D" id="2.30.120.10">
    <property type="match status" value="1"/>
</dbReference>
<comment type="similarity">
    <text evidence="1">Belongs to the peptidase S45 family.</text>
</comment>
<dbReference type="OrthoDB" id="9760084at2"/>
<dbReference type="GO" id="GO:0046872">
    <property type="term" value="F:metal ion binding"/>
    <property type="evidence" value="ECO:0007669"/>
    <property type="project" value="UniProtKB-KW"/>
</dbReference>